<dbReference type="RefSeq" id="WP_097928138.1">
    <property type="nucleotide sequence ID" value="NZ_OCTN01000001.1"/>
</dbReference>
<protein>
    <submittedName>
        <fullName evidence="2">5-bromo-4-chloroindolyl phosphate hydrolysis protein</fullName>
    </submittedName>
</protein>
<dbReference type="Pfam" id="PF10112">
    <property type="entry name" value="Halogen_Hydrol"/>
    <property type="match status" value="1"/>
</dbReference>
<reference evidence="3" key="1">
    <citation type="submission" date="2017-09" db="EMBL/GenBank/DDBJ databases">
        <authorList>
            <person name="Varghese N."/>
            <person name="Submissions S."/>
        </authorList>
    </citation>
    <scope>NUCLEOTIDE SEQUENCE [LARGE SCALE GENOMIC DNA]</scope>
    <source>
        <strain evidence="3">C7</strain>
    </source>
</reference>
<name>A0A2C9CMY8_9RHOB</name>
<dbReference type="InterPro" id="IPR018770">
    <property type="entry name" value="ChloroindolylP_hydrolase"/>
</dbReference>
<accession>A0A2C9CMY8</accession>
<evidence type="ECO:0000313" key="3">
    <source>
        <dbReference type="Proteomes" id="UP000220034"/>
    </source>
</evidence>
<sequence length="313" mass="33321">MARRFGGQFSNGGATDAPQSPQNRASQNQAPQKSAWSGRTVQRWTGRLTLVSVAAFPMLAAGLLELGSGDALQAVGELAAFAAMAGGVWLTREGLKAEDAYAARTVAHAPRAPRKIAGAVAMGIGVALGAAVGWELGVVQGAVYGVVAATAHVAAFGLDPMRAKGSSDISDFDRDRVAGAVDKAEALLADLIAQASRIRDRNVAARVDSFAAAARDMFRRIEEDPRDLAGARRYLGVYLSGARDATAQFADLWARAPETAARQDYLALLDDLEMRFNAKSATLIENDRSALDIEIEVLRDRLQQEGVRPRKME</sequence>
<dbReference type="OrthoDB" id="7375296at2"/>
<dbReference type="Proteomes" id="UP000220034">
    <property type="component" value="Unassembled WGS sequence"/>
</dbReference>
<evidence type="ECO:0000313" key="2">
    <source>
        <dbReference type="EMBL" id="SOH92565.1"/>
    </source>
</evidence>
<feature type="compositionally biased region" description="Polar residues" evidence="1">
    <location>
        <begin position="11"/>
        <end position="38"/>
    </location>
</feature>
<dbReference type="AlphaFoldDB" id="A0A2C9CMY8"/>
<keyword evidence="3" id="KW-1185">Reference proteome</keyword>
<dbReference type="EMBL" id="OCTN01000001">
    <property type="protein sequence ID" value="SOH92565.1"/>
    <property type="molecule type" value="Genomic_DNA"/>
</dbReference>
<gene>
    <name evidence="2" type="ORF">SAMN06273572_101412</name>
</gene>
<evidence type="ECO:0000256" key="1">
    <source>
        <dbReference type="SAM" id="MobiDB-lite"/>
    </source>
</evidence>
<proteinExistence type="predicted"/>
<feature type="region of interest" description="Disordered" evidence="1">
    <location>
        <begin position="1"/>
        <end position="38"/>
    </location>
</feature>
<organism evidence="2 3">
    <name type="scientific">Pontivivens marinum</name>
    <dbReference type="NCBI Taxonomy" id="1690039"/>
    <lineage>
        <taxon>Bacteria</taxon>
        <taxon>Pseudomonadati</taxon>
        <taxon>Pseudomonadota</taxon>
        <taxon>Alphaproteobacteria</taxon>
        <taxon>Rhodobacterales</taxon>
        <taxon>Paracoccaceae</taxon>
        <taxon>Pontivivens</taxon>
    </lineage>
</organism>